<proteinExistence type="predicted"/>
<gene>
    <name evidence="1" type="ORF">BU085_06530</name>
</gene>
<reference evidence="1 2" key="1">
    <citation type="journal article" date="2016" name="Front. Microbiol.">
        <title>Comprehensive Phylogenetic Analysis of Bovine Non-aureus Staphylococci Species Based on Whole-Genome Sequencing.</title>
        <authorList>
            <person name="Naushad S."/>
            <person name="Barkema H.W."/>
            <person name="Luby C."/>
            <person name="Condas L.A."/>
            <person name="Nobrega D.B."/>
            <person name="Carson D.A."/>
            <person name="De Buck J."/>
        </authorList>
    </citation>
    <scope>NUCLEOTIDE SEQUENCE [LARGE SCALE GENOMIC DNA]</scope>
    <source>
        <strain evidence="1 2">SNUC 2993</strain>
    </source>
</reference>
<dbReference type="EMBL" id="PZEV01000017">
    <property type="protein sequence ID" value="PTI51115.1"/>
    <property type="molecule type" value="Genomic_DNA"/>
</dbReference>
<accession>A0A2T4Q0J5</accession>
<dbReference type="Proteomes" id="UP000240717">
    <property type="component" value="Unassembled WGS sequence"/>
</dbReference>
<dbReference type="InterPro" id="IPR036696">
    <property type="entry name" value="YdfO-like_sf"/>
</dbReference>
<name>A0A2T4Q0J5_STAWA</name>
<evidence type="ECO:0000313" key="2">
    <source>
        <dbReference type="Proteomes" id="UP000240717"/>
    </source>
</evidence>
<protein>
    <submittedName>
        <fullName evidence="1">DUF1398 domain-containing protein</fullName>
    </submittedName>
</protein>
<evidence type="ECO:0000313" key="1">
    <source>
        <dbReference type="EMBL" id="PTI51115.1"/>
    </source>
</evidence>
<dbReference type="InterPro" id="IPR009833">
    <property type="entry name" value="DUF1398"/>
</dbReference>
<organism evidence="1 2">
    <name type="scientific">Staphylococcus warneri</name>
    <dbReference type="NCBI Taxonomy" id="1292"/>
    <lineage>
        <taxon>Bacteria</taxon>
        <taxon>Bacillati</taxon>
        <taxon>Bacillota</taxon>
        <taxon>Bacilli</taxon>
        <taxon>Bacillales</taxon>
        <taxon>Staphylococcaceae</taxon>
        <taxon>Staphylococcus</taxon>
    </lineage>
</organism>
<dbReference type="AlphaFoldDB" id="A0A2T4Q0J5"/>
<dbReference type="RefSeq" id="WP_002451010.1">
    <property type="nucleotide sequence ID" value="NZ_CP054017.1"/>
</dbReference>
<dbReference type="SUPFAM" id="SSF160419">
    <property type="entry name" value="YdfO-like"/>
    <property type="match status" value="1"/>
</dbReference>
<sequence length="129" mass="14477">MEFTLKSIQEAHEKYTGPDFPMLFKAFKDMGMVSNEVNIQHGTSVYTNTDGQTITAEGVKVSHPIADTSHVEEVKDILTRHQAGQTDFPTFCEEMAQAGIYKWFIDINAGTCSYIDLNQQTIVSEQIPQ</sequence>
<comment type="caution">
    <text evidence="1">The sequence shown here is derived from an EMBL/GenBank/DDBJ whole genome shotgun (WGS) entry which is preliminary data.</text>
</comment>
<dbReference type="Pfam" id="PF07166">
    <property type="entry name" value="DUF1398"/>
    <property type="match status" value="1"/>
</dbReference>
<dbReference type="Gene3D" id="3.30.1810.10">
    <property type="entry name" value="YdfO-like"/>
    <property type="match status" value="1"/>
</dbReference>